<feature type="domain" description="Response regulatory" evidence="3">
    <location>
        <begin position="3"/>
        <end position="120"/>
    </location>
</feature>
<accession>A0A1X7C9W1</accession>
<dbReference type="InterPro" id="IPR001789">
    <property type="entry name" value="Sig_transdc_resp-reg_receiver"/>
</dbReference>
<dbReference type="GO" id="GO:0000160">
    <property type="term" value="P:phosphorelay signal transduction system"/>
    <property type="evidence" value="ECO:0007669"/>
    <property type="project" value="InterPro"/>
</dbReference>
<dbReference type="PANTHER" id="PTHR44591:SF23">
    <property type="entry name" value="CHEY SUBFAMILY"/>
    <property type="match status" value="1"/>
</dbReference>
<dbReference type="EMBL" id="FWZU01000001">
    <property type="protein sequence ID" value="SME92680.1"/>
    <property type="molecule type" value="Genomic_DNA"/>
</dbReference>
<organism evidence="4 5">
    <name type="scientific">Desulfovibrio gilichinskyi</name>
    <dbReference type="NCBI Taxonomy" id="1519643"/>
    <lineage>
        <taxon>Bacteria</taxon>
        <taxon>Pseudomonadati</taxon>
        <taxon>Thermodesulfobacteriota</taxon>
        <taxon>Desulfovibrionia</taxon>
        <taxon>Desulfovibrionales</taxon>
        <taxon>Desulfovibrionaceae</taxon>
        <taxon>Desulfovibrio</taxon>
    </lineage>
</organism>
<dbReference type="AlphaFoldDB" id="A0A1X7C9W1"/>
<dbReference type="SMART" id="SM00448">
    <property type="entry name" value="REC"/>
    <property type="match status" value="1"/>
</dbReference>
<dbReference type="SUPFAM" id="SSF52172">
    <property type="entry name" value="CheY-like"/>
    <property type="match status" value="1"/>
</dbReference>
<evidence type="ECO:0000256" key="2">
    <source>
        <dbReference type="PROSITE-ProRule" id="PRU00169"/>
    </source>
</evidence>
<dbReference type="Gene3D" id="3.40.50.2300">
    <property type="match status" value="1"/>
</dbReference>
<sequence>MSRILVVDDDPISRQILRAMLEKEGHVVSEAEDGVKALNNYDKGSVDLVITDIFMPEKEGVQTVRELIKENPDVKIIAVSGGSSSANYDSLDWIKMFGVKYTFTKPFNSKAIISAIDDLLSE</sequence>
<dbReference type="PANTHER" id="PTHR44591">
    <property type="entry name" value="STRESS RESPONSE REGULATOR PROTEIN 1"/>
    <property type="match status" value="1"/>
</dbReference>
<proteinExistence type="predicted"/>
<reference evidence="5" key="1">
    <citation type="submission" date="2017-04" db="EMBL/GenBank/DDBJ databases">
        <authorList>
            <person name="Varghese N."/>
            <person name="Submissions S."/>
        </authorList>
    </citation>
    <scope>NUCLEOTIDE SEQUENCE [LARGE SCALE GENOMIC DNA]</scope>
    <source>
        <strain evidence="5">K3S</strain>
    </source>
</reference>
<evidence type="ECO:0000313" key="5">
    <source>
        <dbReference type="Proteomes" id="UP000192906"/>
    </source>
</evidence>
<evidence type="ECO:0000313" key="4">
    <source>
        <dbReference type="EMBL" id="SME92680.1"/>
    </source>
</evidence>
<dbReference type="RefSeq" id="WP_085097950.1">
    <property type="nucleotide sequence ID" value="NZ_FWZU01000001.1"/>
</dbReference>
<dbReference type="Proteomes" id="UP000192906">
    <property type="component" value="Unassembled WGS sequence"/>
</dbReference>
<dbReference type="Pfam" id="PF00072">
    <property type="entry name" value="Response_reg"/>
    <property type="match status" value="1"/>
</dbReference>
<dbReference type="InterPro" id="IPR011006">
    <property type="entry name" value="CheY-like_superfamily"/>
</dbReference>
<keyword evidence="5" id="KW-1185">Reference proteome</keyword>
<dbReference type="InterPro" id="IPR050595">
    <property type="entry name" value="Bact_response_regulator"/>
</dbReference>
<gene>
    <name evidence="4" type="ORF">SAMN06295933_0562</name>
</gene>
<feature type="modified residue" description="4-aspartylphosphate" evidence="2">
    <location>
        <position position="52"/>
    </location>
</feature>
<dbReference type="OrthoDB" id="9794815at2"/>
<protein>
    <submittedName>
        <fullName evidence="4">Response regulator receiver domain-containing protein</fullName>
    </submittedName>
</protein>
<evidence type="ECO:0000259" key="3">
    <source>
        <dbReference type="PROSITE" id="PS50110"/>
    </source>
</evidence>
<keyword evidence="1 2" id="KW-0597">Phosphoprotein</keyword>
<dbReference type="STRING" id="1519643.SAMN06295933_0562"/>
<dbReference type="PROSITE" id="PS50110">
    <property type="entry name" value="RESPONSE_REGULATORY"/>
    <property type="match status" value="1"/>
</dbReference>
<name>A0A1X7C9W1_9BACT</name>
<evidence type="ECO:0000256" key="1">
    <source>
        <dbReference type="ARBA" id="ARBA00022553"/>
    </source>
</evidence>